<dbReference type="Proteomes" id="UP000656881">
    <property type="component" value="Unassembled WGS sequence"/>
</dbReference>
<comment type="caution">
    <text evidence="1">The sequence shown here is derived from an EMBL/GenBank/DDBJ whole genome shotgun (WGS) entry which is preliminary data.</text>
</comment>
<accession>A0ABQ2M8Q4</accession>
<protein>
    <recommendedName>
        <fullName evidence="3">DUF3137 domain-containing protein</fullName>
    </recommendedName>
</protein>
<organism evidence="1 2">
    <name type="scientific">Streptomyces lasiicapitis</name>
    <dbReference type="NCBI Taxonomy" id="1923961"/>
    <lineage>
        <taxon>Bacteria</taxon>
        <taxon>Bacillati</taxon>
        <taxon>Actinomycetota</taxon>
        <taxon>Actinomycetes</taxon>
        <taxon>Kitasatosporales</taxon>
        <taxon>Streptomycetaceae</taxon>
        <taxon>Streptomyces</taxon>
    </lineage>
</organism>
<proteinExistence type="predicted"/>
<dbReference type="EMBL" id="BMNG01000009">
    <property type="protein sequence ID" value="GGO48234.1"/>
    <property type="molecule type" value="Genomic_DNA"/>
</dbReference>
<dbReference type="RefSeq" id="WP_189175247.1">
    <property type="nucleotide sequence ID" value="NZ_BMNG01000009.1"/>
</dbReference>
<evidence type="ECO:0008006" key="3">
    <source>
        <dbReference type="Google" id="ProtNLM"/>
    </source>
</evidence>
<sequence>MTAFLFGVLSSLAASAIVLVLGLLRGSRPVWWLVAACSWFTGTGLGRVYRHQSSAEQDIARDLSRARWIKVLAGRGNVLTREVFSPLWSGALSPESVEVLLPDPHTRGDSWLDRRSHDVRRFDPGFTPELLRSQVRTNMDYLARRARTQRNFALRSFNLPNTCRVIATDRVAYLTFYSDSAHGRNSPCLYARAPGLLYSIALQQFDAAWTDSSPALPAPQAG</sequence>
<reference evidence="2" key="1">
    <citation type="journal article" date="2019" name="Int. J. Syst. Evol. Microbiol.">
        <title>The Global Catalogue of Microorganisms (GCM) 10K type strain sequencing project: providing services to taxonomists for standard genome sequencing and annotation.</title>
        <authorList>
            <consortium name="The Broad Institute Genomics Platform"/>
            <consortium name="The Broad Institute Genome Sequencing Center for Infectious Disease"/>
            <person name="Wu L."/>
            <person name="Ma J."/>
        </authorList>
    </citation>
    <scope>NUCLEOTIDE SEQUENCE [LARGE SCALE GENOMIC DNA]</scope>
    <source>
        <strain evidence="2">CGMCC 4.7349</strain>
    </source>
</reference>
<evidence type="ECO:0000313" key="2">
    <source>
        <dbReference type="Proteomes" id="UP000656881"/>
    </source>
</evidence>
<gene>
    <name evidence="1" type="ORF">GCM10012286_43370</name>
</gene>
<keyword evidence="2" id="KW-1185">Reference proteome</keyword>
<evidence type="ECO:0000313" key="1">
    <source>
        <dbReference type="EMBL" id="GGO48234.1"/>
    </source>
</evidence>
<name>A0ABQ2M8Q4_9ACTN</name>